<reference evidence="3" key="2">
    <citation type="submission" date="2011-03" db="EMBL/GenBank/DDBJ databases">
        <title>The complete genome of Desulfobacca acetoxidans DSM 11109.</title>
        <authorList>
            <consortium name="US DOE Joint Genome Institute (JGI-PGF)"/>
            <person name="Lucas S."/>
            <person name="Copeland A."/>
            <person name="Lapidus A."/>
            <person name="Bruce D."/>
            <person name="Goodwin L."/>
            <person name="Pitluck S."/>
            <person name="Peters L."/>
            <person name="Kyrpides N."/>
            <person name="Mavromatis K."/>
            <person name="Ivanova N."/>
            <person name="Ovchinnikova G."/>
            <person name="Teshima H."/>
            <person name="Detter J.C."/>
            <person name="Han C."/>
            <person name="Land M."/>
            <person name="Hauser L."/>
            <person name="Markowitz V."/>
            <person name="Cheng J.-F."/>
            <person name="Hugenholtz P."/>
            <person name="Woyke T."/>
            <person name="Wu D."/>
            <person name="Spring S."/>
            <person name="Schueler E."/>
            <person name="Brambilla E."/>
            <person name="Klenk H.-P."/>
            <person name="Eisen J.A."/>
        </authorList>
    </citation>
    <scope>NUCLEOTIDE SEQUENCE [LARGE SCALE GENOMIC DNA]</scope>
    <source>
        <strain evidence="3">ATCC 700848 / DSM 11109 / ASRB2</strain>
    </source>
</reference>
<dbReference type="PANTHER" id="PTHR33933:SF1">
    <property type="entry name" value="PROTEIN ADENYLYLTRANSFERASE MNTA-RELATED"/>
    <property type="match status" value="1"/>
</dbReference>
<feature type="domain" description="Polymerase nucleotidyl transferase" evidence="1">
    <location>
        <begin position="13"/>
        <end position="80"/>
    </location>
</feature>
<dbReference type="Gene3D" id="3.30.460.10">
    <property type="entry name" value="Beta Polymerase, domain 2"/>
    <property type="match status" value="1"/>
</dbReference>
<dbReference type="AlphaFoldDB" id="F2NJ74"/>
<evidence type="ECO:0000313" key="3">
    <source>
        <dbReference type="Proteomes" id="UP000000483"/>
    </source>
</evidence>
<keyword evidence="3" id="KW-1185">Reference proteome</keyword>
<gene>
    <name evidence="2" type="ordered locus">Desac_1390</name>
</gene>
<sequence length="124" mass="13987">MNSEQPSHCDIILEEIIRRLIESYEPLRIYLFGSQARGDSGPDSDYDLMVIVPDNAPTERRRSRLAYHSLWGIGTAADILVWTQSAFDSRTHLVASLPATILREGKLLYAARPCEDRRNQSLAG</sequence>
<dbReference type="eggNOG" id="COG1708">
    <property type="taxonomic scope" value="Bacteria"/>
</dbReference>
<dbReference type="InterPro" id="IPR052548">
    <property type="entry name" value="Type_VII_TA_antitoxin"/>
</dbReference>
<evidence type="ECO:0000313" key="2">
    <source>
        <dbReference type="EMBL" id="AEB09246.1"/>
    </source>
</evidence>
<organism evidence="2 3">
    <name type="scientific">Desulfobacca acetoxidans (strain ATCC 700848 / DSM 11109 / ASRB2)</name>
    <dbReference type="NCBI Taxonomy" id="880072"/>
    <lineage>
        <taxon>Bacteria</taxon>
        <taxon>Pseudomonadati</taxon>
        <taxon>Thermodesulfobacteriota</taxon>
        <taxon>Desulfobaccia</taxon>
        <taxon>Desulfobaccales</taxon>
        <taxon>Desulfobaccaceae</taxon>
        <taxon>Desulfobacca</taxon>
    </lineage>
</organism>
<dbReference type="HOGENOM" id="CLU_130257_9_3_7"/>
<dbReference type="CDD" id="cd05403">
    <property type="entry name" value="NT_KNTase_like"/>
    <property type="match status" value="1"/>
</dbReference>
<dbReference type="STRING" id="880072.Desac_1390"/>
<dbReference type="InterPro" id="IPR043519">
    <property type="entry name" value="NT_sf"/>
</dbReference>
<reference evidence="2 3" key="1">
    <citation type="journal article" date="2011" name="Stand. Genomic Sci.">
        <title>Complete genome sequence of the acetate-degrading sulfate reducer Desulfobacca acetoxidans type strain (ASRB2).</title>
        <authorList>
            <person name="Goker M."/>
            <person name="Teshima H."/>
            <person name="Lapidus A."/>
            <person name="Nolan M."/>
            <person name="Lucas S."/>
            <person name="Hammon N."/>
            <person name="Deshpande S."/>
            <person name="Cheng J.F."/>
            <person name="Tapia R."/>
            <person name="Han C."/>
            <person name="Goodwin L."/>
            <person name="Pitluck S."/>
            <person name="Huntemann M."/>
            <person name="Liolios K."/>
            <person name="Ivanova N."/>
            <person name="Pagani I."/>
            <person name="Mavromatis K."/>
            <person name="Ovchinikova G."/>
            <person name="Pati A."/>
            <person name="Chen A."/>
            <person name="Palaniappan K."/>
            <person name="Land M."/>
            <person name="Hauser L."/>
            <person name="Brambilla E.M."/>
            <person name="Rohde M."/>
            <person name="Spring S."/>
            <person name="Detter J.C."/>
            <person name="Woyke T."/>
            <person name="Bristow J."/>
            <person name="Eisen J.A."/>
            <person name="Markowitz V."/>
            <person name="Hugenholtz P."/>
            <person name="Kyrpides N.C."/>
            <person name="Klenk H.P."/>
        </authorList>
    </citation>
    <scope>NUCLEOTIDE SEQUENCE [LARGE SCALE GENOMIC DNA]</scope>
    <source>
        <strain evidence="3">ATCC 700848 / DSM 11109 / ASRB2</strain>
    </source>
</reference>
<dbReference type="SUPFAM" id="SSF81301">
    <property type="entry name" value="Nucleotidyltransferase"/>
    <property type="match status" value="1"/>
</dbReference>
<protein>
    <submittedName>
        <fullName evidence="2">DNA polymerase beta domain protein region</fullName>
    </submittedName>
</protein>
<dbReference type="InterPro" id="IPR002934">
    <property type="entry name" value="Polymerase_NTP_transf_dom"/>
</dbReference>
<dbReference type="PANTHER" id="PTHR33933">
    <property type="entry name" value="NUCLEOTIDYLTRANSFERASE"/>
    <property type="match status" value="1"/>
</dbReference>
<evidence type="ECO:0000259" key="1">
    <source>
        <dbReference type="Pfam" id="PF01909"/>
    </source>
</evidence>
<dbReference type="Proteomes" id="UP000000483">
    <property type="component" value="Chromosome"/>
</dbReference>
<dbReference type="KEGG" id="dao:Desac_1390"/>
<accession>F2NJ74</accession>
<name>F2NJ74_DESAR</name>
<dbReference type="Pfam" id="PF01909">
    <property type="entry name" value="NTP_transf_2"/>
    <property type="match status" value="1"/>
</dbReference>
<dbReference type="GO" id="GO:0016779">
    <property type="term" value="F:nucleotidyltransferase activity"/>
    <property type="evidence" value="ECO:0007669"/>
    <property type="project" value="InterPro"/>
</dbReference>
<proteinExistence type="predicted"/>
<dbReference type="EMBL" id="CP002629">
    <property type="protein sequence ID" value="AEB09246.1"/>
    <property type="molecule type" value="Genomic_DNA"/>
</dbReference>